<evidence type="ECO:0000313" key="1">
    <source>
        <dbReference type="EMBL" id="EPR78738.1"/>
    </source>
</evidence>
<dbReference type="EMBL" id="ATCN01000581">
    <property type="protein sequence ID" value="EPR78738.1"/>
    <property type="molecule type" value="Genomic_DNA"/>
</dbReference>
<dbReference type="AlphaFoldDB" id="S7XS66"/>
<dbReference type="OrthoDB" id="408631at2759"/>
<keyword evidence="2" id="KW-1185">Reference proteome</keyword>
<sequence length="281" mass="33480">MNGIISFFPSNSPPQIKHVKITEIEYDGIEIQFTDKNYSPIDIEESDFHRIIGGDLKLNDRDYYFEILSVVFNVTAFIEKKYFHTTLWYECFIDPIKISTSLHDQLCRSFYFLEPNFYYKYIILPLDCFNSTTYSNSGCPENQNIYNVDVLKYGNERCLLFNLTIDKNSQIYNINYFRFDPVYSELYIKIYYKTSYHRIIEEYIGKNTNQCNMNENVWISYIKTNKSQDKNNKNTIQNKNNLKKQSIPENILKTIITSYNTEIEKDKNSNSNPNLINKYQH</sequence>
<dbReference type="Proteomes" id="UP000014978">
    <property type="component" value="Unassembled WGS sequence"/>
</dbReference>
<proteinExistence type="predicted"/>
<dbReference type="InParanoid" id="S7XS66"/>
<reference evidence="2" key="1">
    <citation type="journal article" date="2013" name="PLoS Genet.">
        <title>The genome of Spraguea lophii and the basis of host-microsporidian interactions.</title>
        <authorList>
            <person name="Campbell S.E."/>
            <person name="Williams T.A."/>
            <person name="Yousuf A."/>
            <person name="Soanes D.M."/>
            <person name="Paszkiewicz K.H."/>
            <person name="Williams B.A.P."/>
        </authorList>
    </citation>
    <scope>NUCLEOTIDE SEQUENCE [LARGE SCALE GENOMIC DNA]</scope>
    <source>
        <strain evidence="2">42_110</strain>
    </source>
</reference>
<gene>
    <name evidence="1" type="ORF">SLOPH_1024</name>
</gene>
<name>S7XS66_SPRLO</name>
<accession>S7XS66</accession>
<protein>
    <submittedName>
        <fullName evidence="1">Uncharacterized protein</fullName>
    </submittedName>
</protein>
<comment type="caution">
    <text evidence="1">The sequence shown here is derived from an EMBL/GenBank/DDBJ whole genome shotgun (WGS) entry which is preliminary data.</text>
</comment>
<dbReference type="HOGENOM" id="CLU_078691_0_0_1"/>
<organism evidence="1 2">
    <name type="scientific">Spraguea lophii (strain 42_110)</name>
    <name type="common">Microsporidian parasite</name>
    <dbReference type="NCBI Taxonomy" id="1358809"/>
    <lineage>
        <taxon>Eukaryota</taxon>
        <taxon>Fungi</taxon>
        <taxon>Fungi incertae sedis</taxon>
        <taxon>Microsporidia</taxon>
        <taxon>Spragueidae</taxon>
        <taxon>Spraguea</taxon>
    </lineage>
</organism>
<dbReference type="VEuPathDB" id="MicrosporidiaDB:SLOPH_1024"/>
<evidence type="ECO:0000313" key="2">
    <source>
        <dbReference type="Proteomes" id="UP000014978"/>
    </source>
</evidence>